<dbReference type="Proteomes" id="UP001268256">
    <property type="component" value="Unassembled WGS sequence"/>
</dbReference>
<keyword evidence="2" id="KW-1185">Reference proteome</keyword>
<protein>
    <recommendedName>
        <fullName evidence="3">POLO box domain-containing protein</fullName>
    </recommendedName>
</protein>
<sequence length="414" mass="46794">MNKNFLKRWAGILVAGLGVGSLVMVFYSQAQSETVPAAVTSPPPEIPQLENLPTPTLPTAVPPLQPAQPTYTAVNEFSHHTFQIDSRRLFHPQPLPNLPIRTAPSKLLRVLRNTRTYFAQYGSSDPVVQRDGILAAQGVTLTDVLNTLDFMIATLTEDISKKQPIRLLDSQFINQNFRVMAWKPYNPRNPQQTEKLRLTKYAVFTHRGSRTRTATYNVALYALPPNANQDYFYRQYTKQQVIAGIYEPGGQEYGRVQPIAYLTRAAFEDALMQGTILIQFPDGSASYFNVDRNNNIAFVKGLEPYHQKRYWYFREVKAIKGYGSEITNKIDIEPEVTFAGDVYNIGLGRVILLEDQAGGGHKLRLGVIADTGGAFIPNLYQLDFLTGVFPSRQDFQNYIYQLPEFVKAYILIKK</sequence>
<organism evidence="1 2">
    <name type="scientific">Pseudocalidococcus azoricus BACA0444</name>
    <dbReference type="NCBI Taxonomy" id="2918990"/>
    <lineage>
        <taxon>Bacteria</taxon>
        <taxon>Bacillati</taxon>
        <taxon>Cyanobacteriota</taxon>
        <taxon>Cyanophyceae</taxon>
        <taxon>Acaryochloridales</taxon>
        <taxon>Thermosynechococcaceae</taxon>
        <taxon>Pseudocalidococcus</taxon>
        <taxon>Pseudocalidococcus azoricus</taxon>
    </lineage>
</organism>
<dbReference type="EMBL" id="JAVMIP010000012">
    <property type="protein sequence ID" value="MDS3861471.1"/>
    <property type="molecule type" value="Genomic_DNA"/>
</dbReference>
<evidence type="ECO:0000313" key="2">
    <source>
        <dbReference type="Proteomes" id="UP001268256"/>
    </source>
</evidence>
<dbReference type="SUPFAM" id="SSF50685">
    <property type="entry name" value="Barwin-like endoglucanases"/>
    <property type="match status" value="1"/>
</dbReference>
<evidence type="ECO:0000313" key="1">
    <source>
        <dbReference type="EMBL" id="MDS3861471.1"/>
    </source>
</evidence>
<gene>
    <name evidence="1" type="ORF">RIF25_11705</name>
</gene>
<evidence type="ECO:0008006" key="3">
    <source>
        <dbReference type="Google" id="ProtNLM"/>
    </source>
</evidence>
<name>A0AAE4FUV2_9CYAN</name>
<dbReference type="RefSeq" id="WP_322878713.1">
    <property type="nucleotide sequence ID" value="NZ_JAVMIP010000012.1"/>
</dbReference>
<accession>A0AAE4FUV2</accession>
<proteinExistence type="predicted"/>
<comment type="caution">
    <text evidence="1">The sequence shown here is derived from an EMBL/GenBank/DDBJ whole genome shotgun (WGS) entry which is preliminary data.</text>
</comment>
<dbReference type="AlphaFoldDB" id="A0AAE4FUV2"/>
<reference evidence="2" key="1">
    <citation type="submission" date="2023-07" db="EMBL/GenBank/DDBJ databases">
        <authorList>
            <person name="Luz R."/>
            <person name="Cordeiro R."/>
            <person name="Fonseca A."/>
            <person name="Goncalves V."/>
        </authorList>
    </citation>
    <scope>NUCLEOTIDE SEQUENCE [LARGE SCALE GENOMIC DNA]</scope>
    <source>
        <strain evidence="2">BACA0444</strain>
    </source>
</reference>
<dbReference type="InterPro" id="IPR036908">
    <property type="entry name" value="RlpA-like_sf"/>
</dbReference>